<reference evidence="1 2" key="1">
    <citation type="journal article" date="2019" name="Sci. Rep.">
        <title>Differences in resource use lead to coexistence of seed-transmitted microbial populations.</title>
        <authorList>
            <person name="Torres-Cortes G."/>
            <person name="Garcia B.J."/>
            <person name="Compant S."/>
            <person name="Rezki S."/>
            <person name="Jones P."/>
            <person name="Preveaux A."/>
            <person name="Briand M."/>
            <person name="Roulet A."/>
            <person name="Bouchez O."/>
            <person name="Jacobson D."/>
            <person name="Barret M."/>
        </authorList>
    </citation>
    <scope>NUCLEOTIDE SEQUENCE [LARGE SCALE GENOMIC DNA]</scope>
    <source>
        <strain evidence="1 2">CFBP13511</strain>
    </source>
</reference>
<gene>
    <name evidence="1" type="ORF">EpCFBP13511_06760</name>
</gene>
<dbReference type="Proteomes" id="UP000306393">
    <property type="component" value="Unassembled WGS sequence"/>
</dbReference>
<dbReference type="OrthoDB" id="9181378at2"/>
<protein>
    <recommendedName>
        <fullName evidence="3">Restriction endonuclease</fullName>
    </recommendedName>
</protein>
<comment type="caution">
    <text evidence="1">The sequence shown here is derived from an EMBL/GenBank/DDBJ whole genome shotgun (WGS) entry which is preliminary data.</text>
</comment>
<accession>A0A4U3FGA1</accession>
<proteinExistence type="predicted"/>
<name>A0A4U3FGA1_9GAMM</name>
<organism evidence="1 2">
    <name type="scientific">Erwinia persicina</name>
    <dbReference type="NCBI Taxonomy" id="55211"/>
    <lineage>
        <taxon>Bacteria</taxon>
        <taxon>Pseudomonadati</taxon>
        <taxon>Pseudomonadota</taxon>
        <taxon>Gammaproteobacteria</taxon>
        <taxon>Enterobacterales</taxon>
        <taxon>Erwiniaceae</taxon>
        <taxon>Erwinia</taxon>
    </lineage>
</organism>
<evidence type="ECO:0000313" key="2">
    <source>
        <dbReference type="Proteomes" id="UP000306393"/>
    </source>
</evidence>
<dbReference type="AlphaFoldDB" id="A0A4U3FGA1"/>
<evidence type="ECO:0000313" key="1">
    <source>
        <dbReference type="EMBL" id="TKJ92614.1"/>
    </source>
</evidence>
<sequence length="329" mass="36891">MTSFGELLKASQSNQMLVHGKRVEALFGYLAAGLGGCKFIKSEDAGEGFAADTDIQPPDYKLILNDGTPIFVEVKNCNQAKPKSSFLLHKENIDKIEKYSALHGIPVYYAIYYRCINRWVMLPKSAFIELKNKYATNLIHSLANNTMGMLGDLIVGTKPDLVFELIADKDEIKSIDENNQAQFIIGDVKIYCDGNEVNDINEKNMAFYFMRFGDWDCGDAEAILEGNGELHSVRFTFRPESSDITELNGFDFIGNLSSMITKAFNELTVNERRVTSIDTIQEPHNISITIPKGYKGKRLPLWLLSQQPNAEFNTLEHTGNRILIGTHSG</sequence>
<evidence type="ECO:0008006" key="3">
    <source>
        <dbReference type="Google" id="ProtNLM"/>
    </source>
</evidence>
<dbReference type="EMBL" id="QGAC01000005">
    <property type="protein sequence ID" value="TKJ92614.1"/>
    <property type="molecule type" value="Genomic_DNA"/>
</dbReference>